<name>A0A8J5NSZ4_FUSOX</name>
<dbReference type="AlphaFoldDB" id="A0A8J5NSZ4"/>
<evidence type="ECO:0000313" key="2">
    <source>
        <dbReference type="Proteomes" id="UP000694050"/>
    </source>
</evidence>
<protein>
    <submittedName>
        <fullName evidence="1">Uncharacterized protein</fullName>
    </submittedName>
</protein>
<dbReference type="EMBL" id="JAELUQ010000011">
    <property type="protein sequence ID" value="KAG7406562.1"/>
    <property type="molecule type" value="Genomic_DNA"/>
</dbReference>
<comment type="caution">
    <text evidence="1">The sequence shown here is derived from an EMBL/GenBank/DDBJ whole genome shotgun (WGS) entry which is preliminary data.</text>
</comment>
<accession>A0A8J5NSZ4</accession>
<evidence type="ECO:0000313" key="1">
    <source>
        <dbReference type="EMBL" id="KAG7406562.1"/>
    </source>
</evidence>
<proteinExistence type="predicted"/>
<dbReference type="Proteomes" id="UP000694050">
    <property type="component" value="Unassembled WGS sequence"/>
</dbReference>
<reference evidence="1" key="1">
    <citation type="submission" date="2021-04" db="EMBL/GenBank/DDBJ databases">
        <title>First draft genome resource for Brassicaceae pathogens Fusarium oxysporum f. sp. raphani and Fusarium oxysporum f. sp. rapae.</title>
        <authorList>
            <person name="Asai S."/>
        </authorList>
    </citation>
    <scope>NUCLEOTIDE SEQUENCE</scope>
    <source>
        <strain evidence="1">Tf1208</strain>
    </source>
</reference>
<sequence length="77" mass="8702">MEELVKDRGLDGDVQPFYGTCSYTGEALFLMQVGDMGFFFWNALDDSMYYVKGNLTLEKIVSGLDEQGLNAFDLEEI</sequence>
<gene>
    <name evidence="1" type="ORF">Forpe1208_v014250</name>
</gene>
<organism evidence="1 2">
    <name type="scientific">Fusarium oxysporum f. sp. rapae</name>
    <dbReference type="NCBI Taxonomy" id="485398"/>
    <lineage>
        <taxon>Eukaryota</taxon>
        <taxon>Fungi</taxon>
        <taxon>Dikarya</taxon>
        <taxon>Ascomycota</taxon>
        <taxon>Pezizomycotina</taxon>
        <taxon>Sordariomycetes</taxon>
        <taxon>Hypocreomycetidae</taxon>
        <taxon>Hypocreales</taxon>
        <taxon>Nectriaceae</taxon>
        <taxon>Fusarium</taxon>
        <taxon>Fusarium oxysporum species complex</taxon>
    </lineage>
</organism>